<protein>
    <recommendedName>
        <fullName evidence="1">PPIase FKBP-type domain-containing protein</fullName>
    </recommendedName>
</protein>
<dbReference type="Pfam" id="PF00254">
    <property type="entry name" value="FKBP_C"/>
    <property type="match status" value="1"/>
</dbReference>
<evidence type="ECO:0000259" key="1">
    <source>
        <dbReference type="Pfam" id="PF00254"/>
    </source>
</evidence>
<dbReference type="InterPro" id="IPR046357">
    <property type="entry name" value="PPIase_dom_sf"/>
</dbReference>
<proteinExistence type="predicted"/>
<reference evidence="2" key="1">
    <citation type="submission" date="2020-11" db="EMBL/GenBank/DDBJ databases">
        <authorList>
            <person name="Tran Van P."/>
        </authorList>
    </citation>
    <scope>NUCLEOTIDE SEQUENCE</scope>
</reference>
<dbReference type="EMBL" id="OB794330">
    <property type="protein sequence ID" value="CAD7430080.1"/>
    <property type="molecule type" value="Genomic_DNA"/>
</dbReference>
<dbReference type="GO" id="GO:0003755">
    <property type="term" value="F:peptidyl-prolyl cis-trans isomerase activity"/>
    <property type="evidence" value="ECO:0007669"/>
    <property type="project" value="InterPro"/>
</dbReference>
<feature type="domain" description="PPIase FKBP-type" evidence="1">
    <location>
        <begin position="159"/>
        <end position="186"/>
    </location>
</feature>
<gene>
    <name evidence="2" type="ORF">TMSB3V08_LOCUS6849</name>
</gene>
<dbReference type="AlphaFoldDB" id="A0A7R9E9S2"/>
<dbReference type="SUPFAM" id="SSF54534">
    <property type="entry name" value="FKBP-like"/>
    <property type="match status" value="1"/>
</dbReference>
<evidence type="ECO:0000313" key="2">
    <source>
        <dbReference type="EMBL" id="CAD7430080.1"/>
    </source>
</evidence>
<dbReference type="InterPro" id="IPR001179">
    <property type="entry name" value="PPIase_FKBP_dom"/>
</dbReference>
<organism evidence="2">
    <name type="scientific">Timema monikensis</name>
    <dbReference type="NCBI Taxonomy" id="170555"/>
    <lineage>
        <taxon>Eukaryota</taxon>
        <taxon>Metazoa</taxon>
        <taxon>Ecdysozoa</taxon>
        <taxon>Arthropoda</taxon>
        <taxon>Hexapoda</taxon>
        <taxon>Insecta</taxon>
        <taxon>Pterygota</taxon>
        <taxon>Neoptera</taxon>
        <taxon>Polyneoptera</taxon>
        <taxon>Phasmatodea</taxon>
        <taxon>Timematodea</taxon>
        <taxon>Timematoidea</taxon>
        <taxon>Timematidae</taxon>
        <taxon>Timema</taxon>
    </lineage>
</organism>
<dbReference type="Gene3D" id="3.10.50.40">
    <property type="match status" value="1"/>
</dbReference>
<sequence length="222" mass="25107">MFLSLVCKFSPSIFFYLPSFPFGQSEMASRKKSRMREKEIDTRRRIVWQSNSFPDSLPPSFARPLSFKHHELDTTWLLVNFSRAVVVRQRYIFIKFSLSSSAMSSSYATLTTGLTACLLLVCLPHGHLVLAENESSSAKNSAADGGKLKIDILYKPDVCEEKTKSGDMLTMHYTGTLVDGTKFDSRLIFQADNETCFVFGPVLCFLTKPVHFLWTTSSTRLD</sequence>
<accession>A0A7R9E9S2</accession>
<name>A0A7R9E9S2_9NEOP</name>